<dbReference type="Pfam" id="PF00817">
    <property type="entry name" value="IMS"/>
    <property type="match status" value="1"/>
</dbReference>
<name>A0A7C5MZR4_9GAMM</name>
<protein>
    <submittedName>
        <fullName evidence="3">DNA polymerase Y family protein</fullName>
    </submittedName>
</protein>
<keyword evidence="1" id="KW-0227">DNA damage</keyword>
<dbReference type="Proteomes" id="UP000886100">
    <property type="component" value="Unassembled WGS sequence"/>
</dbReference>
<evidence type="ECO:0000313" key="3">
    <source>
        <dbReference type="EMBL" id="HHH13442.1"/>
    </source>
</evidence>
<dbReference type="InterPro" id="IPR050356">
    <property type="entry name" value="SulA_CellDiv_inhibitor"/>
</dbReference>
<dbReference type="PANTHER" id="PTHR35369:SF2">
    <property type="entry name" value="BLR3025 PROTEIN"/>
    <property type="match status" value="1"/>
</dbReference>
<dbReference type="PANTHER" id="PTHR35369">
    <property type="entry name" value="BLR3025 PROTEIN-RELATED"/>
    <property type="match status" value="1"/>
</dbReference>
<proteinExistence type="predicted"/>
<dbReference type="GO" id="GO:0006281">
    <property type="term" value="P:DNA repair"/>
    <property type="evidence" value="ECO:0007669"/>
    <property type="project" value="InterPro"/>
</dbReference>
<dbReference type="PROSITE" id="PS50173">
    <property type="entry name" value="UMUC"/>
    <property type="match status" value="1"/>
</dbReference>
<dbReference type="InterPro" id="IPR001126">
    <property type="entry name" value="UmuC"/>
</dbReference>
<feature type="domain" description="UmuC" evidence="2">
    <location>
        <begin position="22"/>
        <end position="66"/>
    </location>
</feature>
<dbReference type="SUPFAM" id="SSF56672">
    <property type="entry name" value="DNA/RNA polymerases"/>
    <property type="match status" value="1"/>
</dbReference>
<dbReference type="EMBL" id="DROM01000266">
    <property type="protein sequence ID" value="HHH13442.1"/>
    <property type="molecule type" value="Genomic_DNA"/>
</dbReference>
<dbReference type="InterPro" id="IPR043502">
    <property type="entry name" value="DNA/RNA_pol_sf"/>
</dbReference>
<evidence type="ECO:0000256" key="1">
    <source>
        <dbReference type="ARBA" id="ARBA00022763"/>
    </source>
</evidence>
<dbReference type="Gene3D" id="3.40.1170.60">
    <property type="match status" value="1"/>
</dbReference>
<reference evidence="3" key="1">
    <citation type="journal article" date="2020" name="mSystems">
        <title>Genome- and Community-Level Interaction Insights into Carbon Utilization and Element Cycling Functions of Hydrothermarchaeota in Hydrothermal Sediment.</title>
        <authorList>
            <person name="Zhou Z."/>
            <person name="Liu Y."/>
            <person name="Xu W."/>
            <person name="Pan J."/>
            <person name="Luo Z.H."/>
            <person name="Li M."/>
        </authorList>
    </citation>
    <scope>NUCLEOTIDE SEQUENCE [LARGE SCALE GENOMIC DNA]</scope>
    <source>
        <strain evidence="3">HyVt-535</strain>
    </source>
</reference>
<accession>A0A7C5MZR4</accession>
<organism evidence="3">
    <name type="scientific">Thiolapillus brandeum</name>
    <dbReference type="NCBI Taxonomy" id="1076588"/>
    <lineage>
        <taxon>Bacteria</taxon>
        <taxon>Pseudomonadati</taxon>
        <taxon>Pseudomonadota</taxon>
        <taxon>Gammaproteobacteria</taxon>
        <taxon>Chromatiales</taxon>
        <taxon>Sedimenticolaceae</taxon>
        <taxon>Thiolapillus</taxon>
    </lineage>
</organism>
<gene>
    <name evidence="3" type="ORF">ENJ98_04335</name>
</gene>
<comment type="caution">
    <text evidence="3">The sequence shown here is derived from an EMBL/GenBank/DDBJ whole genome shotgun (WGS) entry which is preliminary data.</text>
</comment>
<feature type="non-terminal residue" evidence="3">
    <location>
        <position position="257"/>
    </location>
</feature>
<dbReference type="AlphaFoldDB" id="A0A7C5MZR4"/>
<evidence type="ECO:0000259" key="2">
    <source>
        <dbReference type="PROSITE" id="PS50173"/>
    </source>
</evidence>
<sequence>MHWLAWYFPRLPLACFAVAPEQPFAVSRSEGGRDRIDRCNEAARTLGVRAGMALAEALALAPSLAVRPRDRRREGRLLEALGGWAWRYSSHVTFDPLLVLLEVEGSLRLFGGFDRLVARMERELPEAGRPASWAAAPTPAAAALLARVAPGTRVEHREALAQRLDAVPLHRFTRNRRWLELMRGIGLATIGDCLALPRPELARRLGHEPGLLLDRLLGRLPDPRPLWQPPEQFRQRLLLSCEIDRVEALRFPARRLV</sequence>